<dbReference type="InterPro" id="IPR023210">
    <property type="entry name" value="NADP_OxRdtase_dom"/>
</dbReference>
<keyword evidence="4" id="KW-1185">Reference proteome</keyword>
<dbReference type="Gene3D" id="3.20.20.100">
    <property type="entry name" value="NADP-dependent oxidoreductase domain"/>
    <property type="match status" value="1"/>
</dbReference>
<evidence type="ECO:0000256" key="1">
    <source>
        <dbReference type="ARBA" id="ARBA00023002"/>
    </source>
</evidence>
<dbReference type="PANTHER" id="PTHR43364:SF4">
    <property type="entry name" value="NAD(P)-LINKED OXIDOREDUCTASE SUPERFAMILY PROTEIN"/>
    <property type="match status" value="1"/>
</dbReference>
<dbReference type="InterPro" id="IPR020471">
    <property type="entry name" value="AKR"/>
</dbReference>
<dbReference type="PRINTS" id="PR00069">
    <property type="entry name" value="ALDKETRDTASE"/>
</dbReference>
<keyword evidence="1" id="KW-0560">Oxidoreductase</keyword>
<feature type="domain" description="NADP-dependent oxidoreductase" evidence="2">
    <location>
        <begin position="16"/>
        <end position="318"/>
    </location>
</feature>
<dbReference type="PANTHER" id="PTHR43364">
    <property type="entry name" value="NADH-SPECIFIC METHYLGLYOXAL REDUCTASE-RELATED"/>
    <property type="match status" value="1"/>
</dbReference>
<dbReference type="RefSeq" id="WP_209341899.1">
    <property type="nucleotide sequence ID" value="NZ_JAGIQL010000086.1"/>
</dbReference>
<accession>A0A940RZH3</accession>
<dbReference type="GO" id="GO:0016491">
    <property type="term" value="F:oxidoreductase activity"/>
    <property type="evidence" value="ECO:0007669"/>
    <property type="project" value="UniProtKB-KW"/>
</dbReference>
<dbReference type="Pfam" id="PF00248">
    <property type="entry name" value="Aldo_ket_red"/>
    <property type="match status" value="1"/>
</dbReference>
<gene>
    <name evidence="3" type="ORF">JFN87_20155</name>
</gene>
<comment type="caution">
    <text evidence="3">The sequence shown here is derived from an EMBL/GenBank/DDBJ whole genome shotgun (WGS) entry which is preliminary data.</text>
</comment>
<evidence type="ECO:0000259" key="2">
    <source>
        <dbReference type="Pfam" id="PF00248"/>
    </source>
</evidence>
<protein>
    <submittedName>
        <fullName evidence="3">Aldo/keto reductase</fullName>
    </submittedName>
</protein>
<dbReference type="EMBL" id="JAGIQL010000086">
    <property type="protein sequence ID" value="MBP0459789.1"/>
    <property type="molecule type" value="Genomic_DNA"/>
</dbReference>
<evidence type="ECO:0000313" key="4">
    <source>
        <dbReference type="Proteomes" id="UP000670475"/>
    </source>
</evidence>
<evidence type="ECO:0000313" key="3">
    <source>
        <dbReference type="EMBL" id="MBP0459789.1"/>
    </source>
</evidence>
<proteinExistence type="predicted"/>
<dbReference type="GO" id="GO:0005829">
    <property type="term" value="C:cytosol"/>
    <property type="evidence" value="ECO:0007669"/>
    <property type="project" value="TreeGrafter"/>
</dbReference>
<reference evidence="3" key="1">
    <citation type="submission" date="2021-03" db="EMBL/GenBank/DDBJ databases">
        <title>Whole genome sequence of Streptomyces bomunensis MMS17-BM035.</title>
        <authorList>
            <person name="Lee J.H."/>
        </authorList>
    </citation>
    <scope>NUCLEOTIDE SEQUENCE</scope>
    <source>
        <strain evidence="3">MMS17-BM035</strain>
    </source>
</reference>
<dbReference type="InterPro" id="IPR050523">
    <property type="entry name" value="AKR_Detox_Biosynth"/>
</dbReference>
<dbReference type="Proteomes" id="UP000670475">
    <property type="component" value="Unassembled WGS sequence"/>
</dbReference>
<dbReference type="SUPFAM" id="SSF51430">
    <property type="entry name" value="NAD(P)-linked oxidoreductase"/>
    <property type="match status" value="1"/>
</dbReference>
<organism evidence="3 4">
    <name type="scientific">Streptomyces montanisoli</name>
    <dbReference type="NCBI Taxonomy" id="2798581"/>
    <lineage>
        <taxon>Bacteria</taxon>
        <taxon>Bacillati</taxon>
        <taxon>Actinomycetota</taxon>
        <taxon>Actinomycetes</taxon>
        <taxon>Kitasatosporales</taxon>
        <taxon>Streptomycetaceae</taxon>
        <taxon>Streptomyces</taxon>
    </lineage>
</organism>
<dbReference type="InterPro" id="IPR036812">
    <property type="entry name" value="NAD(P)_OxRdtase_dom_sf"/>
</dbReference>
<name>A0A940RZH3_9ACTN</name>
<sequence>MRYRTLGSTGVQVSSLCLGAMMFGKWGNPDHDDSIAVIRTALDAGINIIDTADVYSGGESETIVGKAIAGRRDEVVLATKVWSPMGPGVNERGASRRWIVRACEASLRRLGTDHIDLYQVHRPDPLTDLDETLGALSDLVRAGKILYAGSSTFAPSTIVQAQWTAERRQRERFVCEQPPYSLLARGVETDVLPTCETYRMGVLAWSPLAGGWLSGRWRRGAAEPSSHRAGTMPISVTSSHYDLDIPGNQAKLDAATELAAIADEAGLTLVQLALAFVTTHPAVTAAIIGPRTAEHLRGQLDAADIDLEPAVLDRIDRVVAPGVDLNPDDTRYNAALLADPARRRRGVGAGAGAGAW</sequence>
<dbReference type="FunFam" id="3.20.20.100:FF:000004">
    <property type="entry name" value="Oxidoreductase, aldo/keto reductase"/>
    <property type="match status" value="1"/>
</dbReference>
<dbReference type="AlphaFoldDB" id="A0A940RZH3"/>